<reference evidence="2" key="1">
    <citation type="journal article" date="2024" name="Proc. Natl. Acad. Sci. U.S.A.">
        <title>Extraordinary preservation of gene collinearity over three hundred million years revealed in homosporous lycophytes.</title>
        <authorList>
            <person name="Li C."/>
            <person name="Wickell D."/>
            <person name="Kuo L.Y."/>
            <person name="Chen X."/>
            <person name="Nie B."/>
            <person name="Liao X."/>
            <person name="Peng D."/>
            <person name="Ji J."/>
            <person name="Jenkins J."/>
            <person name="Williams M."/>
            <person name="Shu S."/>
            <person name="Plott C."/>
            <person name="Barry K."/>
            <person name="Rajasekar S."/>
            <person name="Grimwood J."/>
            <person name="Han X."/>
            <person name="Sun S."/>
            <person name="Hou Z."/>
            <person name="He W."/>
            <person name="Dai G."/>
            <person name="Sun C."/>
            <person name="Schmutz J."/>
            <person name="Leebens-Mack J.H."/>
            <person name="Li F.W."/>
            <person name="Wang L."/>
        </authorList>
    </citation>
    <scope>NUCLEOTIDE SEQUENCE [LARGE SCALE GENOMIC DNA]</scope>
    <source>
        <strain evidence="2">cv. PW_Plant_1</strain>
    </source>
</reference>
<evidence type="ECO:0000313" key="2">
    <source>
        <dbReference type="Proteomes" id="UP001162992"/>
    </source>
</evidence>
<sequence length="536" mass="59343">MMGDGKRTLVLLLSLIHHLMRALVCYSQPGNFVLLLQNAGIASMHTAVTHFNTVVFLDRTDIGSSLINLTNGVCRENPNDRVSPHDCTAHSVLFDIATNTVRPLFIQTDTWCSSGAFLPNGTLMQTGGDYDGFKKVRYFSPCPATGTCDWVESEKELLAGRWYASNQLLPDLRVITVGGRGVFSYEFVPDQGLGQFDLQFLRDTNDQWNDNLYPFLHLLPDNNMYIFANRDSILLNFYTNTVLRRYPRIPGEPRNYPCGGSSVMLALDNANGFSIAEVLVCGGSNMYAFSNPAGQFGASQTCGRMVVTAANATWEMLTMPMRRNMGDMVLLPDSKVLIINGAQNGSQGWMDATNPCYNPVIYDPDTNQFEVQAATTIARVYHSTANLLPDGRIIVAGSNTHEFYTFTGPFPTEMRVEAFSPAYLDPSNDWQRPSFVSYPSVIRYGDNFTVSVALPGNLAGDIELTLASIPYTTHSFSQGQRQLKLAVYPTQSTSQGSIFIVTSVAPSYILAPSAYYMLFILHNKIPSKAVWVYVSF</sequence>
<comment type="caution">
    <text evidence="1">The sequence shown here is derived from an EMBL/GenBank/DDBJ whole genome shotgun (WGS) entry which is preliminary data.</text>
</comment>
<name>A0ACC2CLP0_DIPCM</name>
<evidence type="ECO:0000313" key="1">
    <source>
        <dbReference type="EMBL" id="KAJ7542925.1"/>
    </source>
</evidence>
<organism evidence="1 2">
    <name type="scientific">Diphasiastrum complanatum</name>
    <name type="common">Issler's clubmoss</name>
    <name type="synonym">Lycopodium complanatum</name>
    <dbReference type="NCBI Taxonomy" id="34168"/>
    <lineage>
        <taxon>Eukaryota</taxon>
        <taxon>Viridiplantae</taxon>
        <taxon>Streptophyta</taxon>
        <taxon>Embryophyta</taxon>
        <taxon>Tracheophyta</taxon>
        <taxon>Lycopodiopsida</taxon>
        <taxon>Lycopodiales</taxon>
        <taxon>Lycopodiaceae</taxon>
        <taxon>Lycopodioideae</taxon>
        <taxon>Diphasiastrum</taxon>
    </lineage>
</organism>
<accession>A0ACC2CLP0</accession>
<dbReference type="Proteomes" id="UP001162992">
    <property type="component" value="Chromosome 9"/>
</dbReference>
<gene>
    <name evidence="1" type="ORF">O6H91_09G017600</name>
</gene>
<dbReference type="EMBL" id="CM055100">
    <property type="protein sequence ID" value="KAJ7542925.1"/>
    <property type="molecule type" value="Genomic_DNA"/>
</dbReference>
<protein>
    <submittedName>
        <fullName evidence="1">Uncharacterized protein</fullName>
    </submittedName>
</protein>
<proteinExistence type="predicted"/>
<keyword evidence="2" id="KW-1185">Reference proteome</keyword>